<feature type="transmembrane region" description="Helical" evidence="1">
    <location>
        <begin position="101"/>
        <end position="120"/>
    </location>
</feature>
<feature type="transmembrane region" description="Helical" evidence="1">
    <location>
        <begin position="188"/>
        <end position="205"/>
    </location>
</feature>
<name>A0A660S8J7_UNCT6</name>
<reference evidence="2 3" key="1">
    <citation type="submission" date="2018-06" db="EMBL/GenBank/DDBJ databases">
        <title>Extensive metabolic versatility and redundancy in microbially diverse, dynamic hydrothermal sediments.</title>
        <authorList>
            <person name="Dombrowski N."/>
            <person name="Teske A."/>
            <person name="Baker B.J."/>
        </authorList>
    </citation>
    <scope>NUCLEOTIDE SEQUENCE [LARGE SCALE GENOMIC DNA]</scope>
    <source>
        <strain evidence="2">B35_G9</strain>
    </source>
</reference>
<sequence length="424" mass="46398">MKWRSFLLFVIITLSSLYLFGQGIEVNISDLKINNVTVNGSLNGANEIRLFSDFNGKHYLLGYYSNNRIKIVPISDSLYLALTLKGKNMKPELTKESRVPFIVYEFFSSEMYSVLLLSIYSQYGINNASLDVATFPVMTAAGIIIPLVYTSNHEISYGECIHSFTSNIYLGGIGLATNYLFSDQFEPLTTFISALTGNIAGYWMAKKKRYTPGQALIYDEILQKTSYISISASTVYQDSTVNGKIVASSFLGATIVGAISSYILADKFKDMSTGDIFLYDGLSNSIAASAVCIAASFTDNGKIIIPISYAMFIPGYYVGYSTLKSGHLSTADGVVFNLGVYAGFLLGGAVDALLSINTSYNEFIGTAVGGLTATFLMYKWVKGRTTVATMDSKIGIEFNPVPMVSHDALNNFTYSLNRLITIKF</sequence>
<protein>
    <submittedName>
        <fullName evidence="2">Uncharacterized protein</fullName>
    </submittedName>
</protein>
<feature type="transmembrane region" description="Helical" evidence="1">
    <location>
        <begin position="132"/>
        <end position="149"/>
    </location>
</feature>
<feature type="transmembrane region" description="Helical" evidence="1">
    <location>
        <begin position="245"/>
        <end position="265"/>
    </location>
</feature>
<keyword evidence="1" id="KW-0472">Membrane</keyword>
<evidence type="ECO:0000313" key="3">
    <source>
        <dbReference type="Proteomes" id="UP000282321"/>
    </source>
</evidence>
<evidence type="ECO:0000256" key="1">
    <source>
        <dbReference type="SAM" id="Phobius"/>
    </source>
</evidence>
<feature type="transmembrane region" description="Helical" evidence="1">
    <location>
        <begin position="303"/>
        <end position="323"/>
    </location>
</feature>
<comment type="caution">
    <text evidence="2">The sequence shown here is derived from an EMBL/GenBank/DDBJ whole genome shotgun (WGS) entry which is preliminary data.</text>
</comment>
<dbReference type="EMBL" id="QNBC01000038">
    <property type="protein sequence ID" value="RKX66597.1"/>
    <property type="molecule type" value="Genomic_DNA"/>
</dbReference>
<feature type="transmembrane region" description="Helical" evidence="1">
    <location>
        <begin position="335"/>
        <end position="357"/>
    </location>
</feature>
<organism evidence="2 3">
    <name type="scientific">candidate division TA06 bacterium</name>
    <dbReference type="NCBI Taxonomy" id="2250710"/>
    <lineage>
        <taxon>Bacteria</taxon>
        <taxon>Bacteria division TA06</taxon>
    </lineage>
</organism>
<dbReference type="AlphaFoldDB" id="A0A660S8J7"/>
<feature type="transmembrane region" description="Helical" evidence="1">
    <location>
        <begin position="161"/>
        <end position="181"/>
    </location>
</feature>
<evidence type="ECO:0000313" key="2">
    <source>
        <dbReference type="EMBL" id="RKX66597.1"/>
    </source>
</evidence>
<dbReference type="Proteomes" id="UP000282321">
    <property type="component" value="Unassembled WGS sequence"/>
</dbReference>
<keyword evidence="1" id="KW-0812">Transmembrane</keyword>
<gene>
    <name evidence="2" type="ORF">DRP44_03770</name>
</gene>
<accession>A0A660S8J7</accession>
<feature type="transmembrane region" description="Helical" evidence="1">
    <location>
        <begin position="363"/>
        <end position="381"/>
    </location>
</feature>
<feature type="transmembrane region" description="Helical" evidence="1">
    <location>
        <begin position="277"/>
        <end position="297"/>
    </location>
</feature>
<proteinExistence type="predicted"/>
<keyword evidence="1" id="KW-1133">Transmembrane helix</keyword>